<dbReference type="GO" id="GO:0006006">
    <property type="term" value="P:glucose metabolic process"/>
    <property type="evidence" value="ECO:0007669"/>
    <property type="project" value="UniProtKB-KW"/>
</dbReference>
<dbReference type="PANTHER" id="PTHR30344:SF1">
    <property type="entry name" value="6-PHOSPHOGLUCONOLACTONASE"/>
    <property type="match status" value="1"/>
</dbReference>
<organism evidence="5 6">
    <name type="scientific">Phragmitibacter flavus</name>
    <dbReference type="NCBI Taxonomy" id="2576071"/>
    <lineage>
        <taxon>Bacteria</taxon>
        <taxon>Pseudomonadati</taxon>
        <taxon>Verrucomicrobiota</taxon>
        <taxon>Verrucomicrobiia</taxon>
        <taxon>Verrucomicrobiales</taxon>
        <taxon>Verrucomicrobiaceae</taxon>
        <taxon>Phragmitibacter</taxon>
    </lineage>
</organism>
<dbReference type="InterPro" id="IPR050282">
    <property type="entry name" value="Cycloisomerase_2"/>
</dbReference>
<keyword evidence="6" id="KW-1185">Reference proteome</keyword>
<keyword evidence="2" id="KW-0119">Carbohydrate metabolism</keyword>
<accession>A0A5R8KID9</accession>
<comment type="caution">
    <text evidence="5">The sequence shown here is derived from an EMBL/GenBank/DDBJ whole genome shotgun (WGS) entry which is preliminary data.</text>
</comment>
<dbReference type="GO" id="GO:0005829">
    <property type="term" value="C:cytosol"/>
    <property type="evidence" value="ECO:0007669"/>
    <property type="project" value="TreeGrafter"/>
</dbReference>
<dbReference type="FunFam" id="2.130.10.10:FF:000306">
    <property type="entry name" value="3-carboxymuconate cyclase"/>
    <property type="match status" value="1"/>
</dbReference>
<dbReference type="AlphaFoldDB" id="A0A5R8KID9"/>
<keyword evidence="4" id="KW-0732">Signal</keyword>
<feature type="region of interest" description="Disordered" evidence="3">
    <location>
        <begin position="161"/>
        <end position="180"/>
    </location>
</feature>
<name>A0A5R8KID9_9BACT</name>
<dbReference type="GO" id="GO:0017057">
    <property type="term" value="F:6-phosphogluconolactonase activity"/>
    <property type="evidence" value="ECO:0007669"/>
    <property type="project" value="TreeGrafter"/>
</dbReference>
<keyword evidence="2" id="KW-0313">Glucose metabolism</keyword>
<dbReference type="OrthoDB" id="9790815at2"/>
<evidence type="ECO:0000256" key="1">
    <source>
        <dbReference type="ARBA" id="ARBA00005564"/>
    </source>
</evidence>
<gene>
    <name evidence="5" type="ORF">FEM03_04980</name>
</gene>
<dbReference type="Proteomes" id="UP000306196">
    <property type="component" value="Unassembled WGS sequence"/>
</dbReference>
<dbReference type="InterPro" id="IPR019405">
    <property type="entry name" value="Lactonase_7-beta_prop"/>
</dbReference>
<dbReference type="InterPro" id="IPR011048">
    <property type="entry name" value="Haem_d1_sf"/>
</dbReference>
<dbReference type="PANTHER" id="PTHR30344">
    <property type="entry name" value="6-PHOSPHOGLUCONOLACTONASE-RELATED"/>
    <property type="match status" value="1"/>
</dbReference>
<evidence type="ECO:0000313" key="5">
    <source>
        <dbReference type="EMBL" id="TLD72083.1"/>
    </source>
</evidence>
<feature type="signal peptide" evidence="4">
    <location>
        <begin position="1"/>
        <end position="26"/>
    </location>
</feature>
<dbReference type="SUPFAM" id="SSF51004">
    <property type="entry name" value="C-terminal (heme d1) domain of cytochrome cd1-nitrite reductase"/>
    <property type="match status" value="1"/>
</dbReference>
<dbReference type="Gene3D" id="2.130.10.10">
    <property type="entry name" value="YVTN repeat-like/Quinoprotein amine dehydrogenase"/>
    <property type="match status" value="1"/>
</dbReference>
<evidence type="ECO:0000313" key="6">
    <source>
        <dbReference type="Proteomes" id="UP000306196"/>
    </source>
</evidence>
<reference evidence="5 6" key="1">
    <citation type="submission" date="2019-05" db="EMBL/GenBank/DDBJ databases">
        <title>Verrucobacter flavum gen. nov., sp. nov. a new member of the family Verrucomicrobiaceae.</title>
        <authorList>
            <person name="Szuroczki S."/>
            <person name="Abbaszade G."/>
            <person name="Szabo A."/>
            <person name="Felfoldi T."/>
            <person name="Schumann P."/>
            <person name="Boka K."/>
            <person name="Keki Z."/>
            <person name="Toumi M."/>
            <person name="Toth E."/>
        </authorList>
    </citation>
    <scope>NUCLEOTIDE SEQUENCE [LARGE SCALE GENOMIC DNA]</scope>
    <source>
        <strain evidence="5 6">MG-N-17</strain>
    </source>
</reference>
<sequence>MKRRIFFTVVALVATLSVSWTQTSEAHDQLVYVGTYTGGKSPSKGIYVYGLDSTSGKLTPMGVAAEANKPSFLALHPSKKFLYAVAEGDGKQGGLSSYSIDPSSGKLTLLNQQSSQGSGPCHVSVDATGKVLFVANYGSGHVASLAIKEDGSIGDAITAIQQGPPSNVNAKGRQKGPHAHSFYPSPDNRYALSCDLGCDRVFVYQLDPATGALTANEAGSANVPPGGGPRHFAFHPNGKFGYACNELTMAVTSFSYDADAGALKALETISTLPEGTAIEGFSTAETVAHPSGKFVYVSNRGHNSLATFTVDEVTGKLTFVEAAPSVVAIPRNFNVDPSGKWLIAAGQQSNDIVVFAIDQTTGKLTPTGERHEVGAPVCIKFLSLK</sequence>
<dbReference type="EMBL" id="VAUV01000003">
    <property type="protein sequence ID" value="TLD72083.1"/>
    <property type="molecule type" value="Genomic_DNA"/>
</dbReference>
<protein>
    <submittedName>
        <fullName evidence="5">Lactonase family protein</fullName>
    </submittedName>
</protein>
<dbReference type="Pfam" id="PF10282">
    <property type="entry name" value="Lactonase"/>
    <property type="match status" value="1"/>
</dbReference>
<evidence type="ECO:0000256" key="4">
    <source>
        <dbReference type="SAM" id="SignalP"/>
    </source>
</evidence>
<proteinExistence type="inferred from homology"/>
<evidence type="ECO:0000256" key="2">
    <source>
        <dbReference type="ARBA" id="ARBA00022526"/>
    </source>
</evidence>
<evidence type="ECO:0000256" key="3">
    <source>
        <dbReference type="SAM" id="MobiDB-lite"/>
    </source>
</evidence>
<dbReference type="InterPro" id="IPR015943">
    <property type="entry name" value="WD40/YVTN_repeat-like_dom_sf"/>
</dbReference>
<feature type="chain" id="PRO_5024317948" evidence="4">
    <location>
        <begin position="27"/>
        <end position="385"/>
    </location>
</feature>
<comment type="similarity">
    <text evidence="1">Belongs to the cycloisomerase 2 family.</text>
</comment>
<dbReference type="RefSeq" id="WP_138085087.1">
    <property type="nucleotide sequence ID" value="NZ_VAUV01000003.1"/>
</dbReference>